<reference evidence="3 4" key="1">
    <citation type="journal article" date="2009" name="Environ. Microbiol.">
        <title>Genome sequence of Desulfobacterium autotrophicum HRM2, a marine sulfate reducer oxidizing organic carbon completely to carbon dioxide.</title>
        <authorList>
            <person name="Strittmatter A.W."/>
            <person name="Liesegang H."/>
            <person name="Rabus R."/>
            <person name="Decker I."/>
            <person name="Amann J."/>
            <person name="Andres S."/>
            <person name="Henne A."/>
            <person name="Fricke W.F."/>
            <person name="Martinez-Arias R."/>
            <person name="Bartels D."/>
            <person name="Goesmann A."/>
            <person name="Krause L."/>
            <person name="Puehler A."/>
            <person name="Klenk H.P."/>
            <person name="Richter M."/>
            <person name="Schuler M."/>
            <person name="Gloeckner F.O."/>
            <person name="Meyerdierks A."/>
            <person name="Gottschalk G."/>
            <person name="Amann R."/>
        </authorList>
    </citation>
    <scope>NUCLEOTIDE SEQUENCE [LARGE SCALE GENOMIC DNA]</scope>
    <source>
        <strain evidence="4">ATCC 43914 / DSM 3382 / HRM2</strain>
    </source>
</reference>
<dbReference type="CDD" id="cd00293">
    <property type="entry name" value="USP-like"/>
    <property type="match status" value="1"/>
</dbReference>
<feature type="domain" description="UspA" evidence="2">
    <location>
        <begin position="2"/>
        <end position="130"/>
    </location>
</feature>
<sequence length="130" mass="14248">MKILVGYRGVDVGKDLLEIALMHAKAFNGEVLVVTSMMGGERTEQPRIEDAEKNLKDAKQYFDENGITAHSHLLVRGVEAGEDIIDFAKEKQVDEIIIGVKSRSKVGKLLFGSTAQAIILRAPCPVVTVR</sequence>
<dbReference type="STRING" id="177437.HRM2_38310"/>
<dbReference type="Pfam" id="PF00582">
    <property type="entry name" value="Usp"/>
    <property type="match status" value="1"/>
</dbReference>
<dbReference type="InterPro" id="IPR014729">
    <property type="entry name" value="Rossmann-like_a/b/a_fold"/>
</dbReference>
<keyword evidence="4" id="KW-1185">Reference proteome</keyword>
<dbReference type="RefSeq" id="WP_015905635.1">
    <property type="nucleotide sequence ID" value="NC_012108.1"/>
</dbReference>
<comment type="similarity">
    <text evidence="1">Belongs to the universal stress protein A family.</text>
</comment>
<dbReference type="InterPro" id="IPR006016">
    <property type="entry name" value="UspA"/>
</dbReference>
<dbReference type="OrthoDB" id="5419113at2"/>
<evidence type="ECO:0000259" key="2">
    <source>
        <dbReference type="Pfam" id="PF00582"/>
    </source>
</evidence>
<dbReference type="Proteomes" id="UP000000442">
    <property type="component" value="Chromosome"/>
</dbReference>
<dbReference type="HOGENOM" id="CLU_049301_16_2_7"/>
<proteinExistence type="inferred from homology"/>
<evidence type="ECO:0000313" key="4">
    <source>
        <dbReference type="Proteomes" id="UP000000442"/>
    </source>
</evidence>
<organism evidence="3 4">
    <name type="scientific">Desulforapulum autotrophicum (strain ATCC 43914 / DSM 3382 / VKM B-1955 / HRM2)</name>
    <name type="common">Desulfobacterium autotrophicum</name>
    <dbReference type="NCBI Taxonomy" id="177437"/>
    <lineage>
        <taxon>Bacteria</taxon>
        <taxon>Pseudomonadati</taxon>
        <taxon>Thermodesulfobacteriota</taxon>
        <taxon>Desulfobacteria</taxon>
        <taxon>Desulfobacterales</taxon>
        <taxon>Desulfobacteraceae</taxon>
        <taxon>Desulforapulum</taxon>
    </lineage>
</organism>
<dbReference type="SUPFAM" id="SSF52402">
    <property type="entry name" value="Adenine nucleotide alpha hydrolases-like"/>
    <property type="match status" value="1"/>
</dbReference>
<dbReference type="KEGG" id="dat:HRM2_38310"/>
<dbReference type="PRINTS" id="PR01438">
    <property type="entry name" value="UNVRSLSTRESS"/>
</dbReference>
<dbReference type="EMBL" id="CP001087">
    <property type="protein sequence ID" value="ACN16889.1"/>
    <property type="molecule type" value="Genomic_DNA"/>
</dbReference>
<protein>
    <submittedName>
        <fullName evidence="3">UspA3</fullName>
    </submittedName>
</protein>
<name>C0QAV6_DESAH</name>
<dbReference type="AlphaFoldDB" id="C0QAV6"/>
<dbReference type="Gene3D" id="3.40.50.620">
    <property type="entry name" value="HUPs"/>
    <property type="match status" value="1"/>
</dbReference>
<dbReference type="PANTHER" id="PTHR46268:SF6">
    <property type="entry name" value="UNIVERSAL STRESS PROTEIN UP12"/>
    <property type="match status" value="1"/>
</dbReference>
<dbReference type="PANTHER" id="PTHR46268">
    <property type="entry name" value="STRESS RESPONSE PROTEIN NHAX"/>
    <property type="match status" value="1"/>
</dbReference>
<gene>
    <name evidence="3" type="primary">uspA3</name>
    <name evidence="3" type="ordered locus">HRM2_38310</name>
</gene>
<evidence type="ECO:0000256" key="1">
    <source>
        <dbReference type="ARBA" id="ARBA00008791"/>
    </source>
</evidence>
<dbReference type="eggNOG" id="COG0589">
    <property type="taxonomic scope" value="Bacteria"/>
</dbReference>
<accession>C0QAV6</accession>
<dbReference type="InterPro" id="IPR006015">
    <property type="entry name" value="Universal_stress_UspA"/>
</dbReference>
<evidence type="ECO:0000313" key="3">
    <source>
        <dbReference type="EMBL" id="ACN16889.1"/>
    </source>
</evidence>